<gene>
    <name evidence="1" type="ORF">J2S15_000701</name>
</gene>
<dbReference type="Pfam" id="PF08922">
    <property type="entry name" value="DUF1905"/>
    <property type="match status" value="1"/>
</dbReference>
<name>A0ABU0DZJ0_9FIRM</name>
<protein>
    <recommendedName>
        <fullName evidence="3">DUF1905 domain-containing protein</fullName>
    </recommendedName>
</protein>
<evidence type="ECO:0000313" key="2">
    <source>
        <dbReference type="Proteomes" id="UP001230220"/>
    </source>
</evidence>
<dbReference type="Gene3D" id="2.40.30.100">
    <property type="entry name" value="AF2212/PG0164-like"/>
    <property type="match status" value="1"/>
</dbReference>
<accession>A0ABU0DZJ0</accession>
<sequence>MPYSFTSGLLESGNRTFIEIPFNVWDTCNQKGMISVSVMVENVSFECKLVPKGDGKYYIPITKTIIKKLERRNDLYVQFEIIDKLSRITANSPYNKEKPIRKIDSINYIKTPADACGYHACVAMLANVSVDEAMKVMQSNTKREVSISKVIEALDYYGIRHADKFIYTKGKQVDFPKCCIINAKAEPNGLLMVYYNEKYYNPAVEVQYDYDSKRIVSYMEIYID</sequence>
<evidence type="ECO:0000313" key="1">
    <source>
        <dbReference type="EMBL" id="MDQ0359970.1"/>
    </source>
</evidence>
<keyword evidence="2" id="KW-1185">Reference proteome</keyword>
<comment type="caution">
    <text evidence="1">The sequence shown here is derived from an EMBL/GenBank/DDBJ whole genome shotgun (WGS) entry which is preliminary data.</text>
</comment>
<dbReference type="EMBL" id="JAUSUR010000001">
    <property type="protein sequence ID" value="MDQ0359970.1"/>
    <property type="molecule type" value="Genomic_DNA"/>
</dbReference>
<dbReference type="RefSeq" id="WP_307405527.1">
    <property type="nucleotide sequence ID" value="NZ_JAUSUR010000001.1"/>
</dbReference>
<evidence type="ECO:0008006" key="3">
    <source>
        <dbReference type="Google" id="ProtNLM"/>
    </source>
</evidence>
<dbReference type="Proteomes" id="UP001230220">
    <property type="component" value="Unassembled WGS sequence"/>
</dbReference>
<dbReference type="InterPro" id="IPR015018">
    <property type="entry name" value="DUF1905"/>
</dbReference>
<dbReference type="SUPFAM" id="SSF141694">
    <property type="entry name" value="AF2212/PG0164-like"/>
    <property type="match status" value="1"/>
</dbReference>
<organism evidence="1 2">
    <name type="scientific">Breznakia pachnodae</name>
    <dbReference type="NCBI Taxonomy" id="265178"/>
    <lineage>
        <taxon>Bacteria</taxon>
        <taxon>Bacillati</taxon>
        <taxon>Bacillota</taxon>
        <taxon>Erysipelotrichia</taxon>
        <taxon>Erysipelotrichales</taxon>
        <taxon>Erysipelotrichaceae</taxon>
        <taxon>Breznakia</taxon>
    </lineage>
</organism>
<dbReference type="InterPro" id="IPR037079">
    <property type="entry name" value="AF2212/PG0164-like_sf"/>
</dbReference>
<proteinExistence type="predicted"/>
<reference evidence="1 2" key="1">
    <citation type="submission" date="2023-07" db="EMBL/GenBank/DDBJ databases">
        <title>Genomic Encyclopedia of Type Strains, Phase IV (KMG-IV): sequencing the most valuable type-strain genomes for metagenomic binning, comparative biology and taxonomic classification.</title>
        <authorList>
            <person name="Goeker M."/>
        </authorList>
    </citation>
    <scope>NUCLEOTIDE SEQUENCE [LARGE SCALE GENOMIC DNA]</scope>
    <source>
        <strain evidence="1 2">DSM 16784</strain>
    </source>
</reference>